<organism evidence="3 4">
    <name type="scientific">Gonapodya prolifera (strain JEL478)</name>
    <name type="common">Monoblepharis prolifera</name>
    <dbReference type="NCBI Taxonomy" id="1344416"/>
    <lineage>
        <taxon>Eukaryota</taxon>
        <taxon>Fungi</taxon>
        <taxon>Fungi incertae sedis</taxon>
        <taxon>Chytridiomycota</taxon>
        <taxon>Chytridiomycota incertae sedis</taxon>
        <taxon>Monoblepharidomycetes</taxon>
        <taxon>Monoblepharidales</taxon>
        <taxon>Gonapodyaceae</taxon>
        <taxon>Gonapodya</taxon>
    </lineage>
</organism>
<dbReference type="InterPro" id="IPR002035">
    <property type="entry name" value="VWF_A"/>
</dbReference>
<sequence length="865" mass="94252">MAEPGLFIHDSETTTTRIPLQKVHAAVAIVDCLASVTLSQTYFNDSQKNVEAVYKFPVYESAAVYRFEAEMDGIVILGVCKEREKAAEEYNKAIQSGDRAFLLEEQKADIFQISVGNIPSRKPVLIRISYVHELQTDEDKDEVRFTLPTTIASKTYGTFDPPKGTNLLPGGTTYSSEANYNLSVSIGVKMAIARVAEVSSPTHPIKVSLDSTNQKHATASLALDTVYLDMDFVLVVKAPGLAKPRAVLEKDPATGSKCCMVTFVPKFSVKEVKTEVVFILDRSGSMSGSNIKSARSALLLLLKSLPPTCHFNIIGFGSHHVLLFPKPVPYNEENLRMAIQHAESVDADLGGTEMMGPLQDAVREPLDDGWQRSIITLTDGEIYEPTSIFLLASRTSRTSATRFFTLGVGASVSHLLVNGLARAGMGTAEFVGSGERMEGKVMKLMKAGVKGFLRSFKVKWLGDGGENGLGTQIPQCELPRSPKRTKNSLFDEDITEEESAQISPVKRPLVQPAPFNAPPLYAGTRYIAFAILDRSLHDPTSVVITAEGPDGLLELEVPIGDNTFGGSDNLVVHRMAAKKLVQDLEEGTSYLHNADGVKDIGSDELEKLVREETVAVSATYGVASKYISYVAVQVLDDGAKAEGQPERLIIPSMDMSAQFEEVTCEEYEEMDDMGFGLGFSEDDDEDGEHGAAMIDDVKPRSATLSYDEDDEMGFGLSFDDALGVSPVDAVVETSASTAIAQQLAHEFASRYLPSSASPPTNESILAILVSLQRFDGSFSHDIRLTALLNEVPQSGEHPVPPNRTSEEWYTALAISLMEVRLLEFKDEWEMLAAKSVAWLEGRMEAKEVEELLAAAKMVVQAGRQS</sequence>
<dbReference type="OrthoDB" id="1729737at2759"/>
<dbReference type="Proteomes" id="UP000070544">
    <property type="component" value="Unassembled WGS sequence"/>
</dbReference>
<feature type="domain" description="VWFA" evidence="1">
    <location>
        <begin position="275"/>
        <end position="421"/>
    </location>
</feature>
<feature type="domain" description="VIT" evidence="2">
    <location>
        <begin position="4"/>
        <end position="132"/>
    </location>
</feature>
<protein>
    <recommendedName>
        <fullName evidence="5">VIT-domain-containing protein</fullName>
    </recommendedName>
</protein>
<dbReference type="AlphaFoldDB" id="A0A139A6A9"/>
<dbReference type="SMART" id="SM00609">
    <property type="entry name" value="VIT"/>
    <property type="match status" value="1"/>
</dbReference>
<keyword evidence="4" id="KW-1185">Reference proteome</keyword>
<evidence type="ECO:0008006" key="5">
    <source>
        <dbReference type="Google" id="ProtNLM"/>
    </source>
</evidence>
<dbReference type="SMART" id="SM00327">
    <property type="entry name" value="VWA"/>
    <property type="match status" value="1"/>
</dbReference>
<proteinExistence type="predicted"/>
<dbReference type="Pfam" id="PF13768">
    <property type="entry name" value="VWA_3"/>
    <property type="match status" value="1"/>
</dbReference>
<evidence type="ECO:0000313" key="4">
    <source>
        <dbReference type="Proteomes" id="UP000070544"/>
    </source>
</evidence>
<dbReference type="Pfam" id="PF08487">
    <property type="entry name" value="VIT"/>
    <property type="match status" value="1"/>
</dbReference>
<dbReference type="OMA" id="RTADMPE"/>
<accession>A0A139A6A9</accession>
<dbReference type="InterPro" id="IPR036465">
    <property type="entry name" value="vWFA_dom_sf"/>
</dbReference>
<name>A0A139A6A9_GONPJ</name>
<gene>
    <name evidence="3" type="ORF">M427DRAFT_114191</name>
</gene>
<reference evidence="3 4" key="1">
    <citation type="journal article" date="2015" name="Genome Biol. Evol.">
        <title>Phylogenomic analyses indicate that early fungi evolved digesting cell walls of algal ancestors of land plants.</title>
        <authorList>
            <person name="Chang Y."/>
            <person name="Wang S."/>
            <person name="Sekimoto S."/>
            <person name="Aerts A.L."/>
            <person name="Choi C."/>
            <person name="Clum A."/>
            <person name="LaButti K.M."/>
            <person name="Lindquist E.A."/>
            <person name="Yee Ngan C."/>
            <person name="Ohm R.A."/>
            <person name="Salamov A.A."/>
            <person name="Grigoriev I.V."/>
            <person name="Spatafora J.W."/>
            <person name="Berbee M.L."/>
        </authorList>
    </citation>
    <scope>NUCLEOTIDE SEQUENCE [LARGE SCALE GENOMIC DNA]</scope>
    <source>
        <strain evidence="3 4">JEL478</strain>
    </source>
</reference>
<evidence type="ECO:0000313" key="3">
    <source>
        <dbReference type="EMBL" id="KXS12336.1"/>
    </source>
</evidence>
<evidence type="ECO:0000259" key="2">
    <source>
        <dbReference type="PROSITE" id="PS51468"/>
    </source>
</evidence>
<dbReference type="PROSITE" id="PS51468">
    <property type="entry name" value="VIT"/>
    <property type="match status" value="1"/>
</dbReference>
<evidence type="ECO:0000259" key="1">
    <source>
        <dbReference type="PROSITE" id="PS50234"/>
    </source>
</evidence>
<dbReference type="EMBL" id="KQ965789">
    <property type="protein sequence ID" value="KXS12336.1"/>
    <property type="molecule type" value="Genomic_DNA"/>
</dbReference>
<dbReference type="STRING" id="1344416.A0A139A6A9"/>
<dbReference type="PANTHER" id="PTHR45737:SF6">
    <property type="entry name" value="VON WILLEBRAND FACTOR A DOMAIN-CONTAINING PROTEIN 5A"/>
    <property type="match status" value="1"/>
</dbReference>
<dbReference type="PANTHER" id="PTHR45737">
    <property type="entry name" value="VON WILLEBRAND FACTOR A DOMAIN-CONTAINING PROTEIN 5A"/>
    <property type="match status" value="1"/>
</dbReference>
<dbReference type="Gene3D" id="3.40.50.410">
    <property type="entry name" value="von Willebrand factor, type A domain"/>
    <property type="match status" value="1"/>
</dbReference>
<dbReference type="PROSITE" id="PS50234">
    <property type="entry name" value="VWFA"/>
    <property type="match status" value="1"/>
</dbReference>
<dbReference type="SUPFAM" id="SSF53300">
    <property type="entry name" value="vWA-like"/>
    <property type="match status" value="1"/>
</dbReference>
<dbReference type="InterPro" id="IPR013694">
    <property type="entry name" value="VIT"/>
</dbReference>